<dbReference type="Gene3D" id="2.180.10.10">
    <property type="entry name" value="RHS repeat-associated core"/>
    <property type="match status" value="1"/>
</dbReference>
<evidence type="ECO:0000256" key="2">
    <source>
        <dbReference type="SAM" id="MobiDB-lite"/>
    </source>
</evidence>
<evidence type="ECO:0000313" key="4">
    <source>
        <dbReference type="EMBL" id="TYZ30256.1"/>
    </source>
</evidence>
<keyword evidence="1" id="KW-0677">Repeat</keyword>
<dbReference type="NCBIfam" id="TIGR03696">
    <property type="entry name" value="Rhs_assc_core"/>
    <property type="match status" value="1"/>
</dbReference>
<feature type="region of interest" description="Disordered" evidence="2">
    <location>
        <begin position="14"/>
        <end position="44"/>
    </location>
</feature>
<dbReference type="EMBL" id="VTOZ01000004">
    <property type="protein sequence ID" value="TYZ30256.1"/>
    <property type="molecule type" value="Genomic_DNA"/>
</dbReference>
<gene>
    <name evidence="4" type="ORF">FZ041_02970</name>
</gene>
<dbReference type="InterPro" id="IPR056823">
    <property type="entry name" value="TEN-like_YD-shell"/>
</dbReference>
<dbReference type="PANTHER" id="PTHR32305">
    <property type="match status" value="1"/>
</dbReference>
<evidence type="ECO:0000259" key="3">
    <source>
        <dbReference type="Pfam" id="PF25023"/>
    </source>
</evidence>
<dbReference type="InterPro" id="IPR022385">
    <property type="entry name" value="Rhs_assc_core"/>
</dbReference>
<feature type="domain" description="Teneurin-like YD-shell" evidence="3">
    <location>
        <begin position="43"/>
        <end position="297"/>
    </location>
</feature>
<sequence>MAGYRLRCGQKYRKFDGSHARQNPRAEQLSLRRQRPAQREKRADRSTLYTYAKLNRLQQAEYPTDTERFTYDNAGNRLTRTDKDIEEQYIYDVNNRLTSQTVNGRVETYRYDDAGNLLQDANNTYEYDAFRRTSKVTTKAGDVQINRYDAEGLRYEMEENGKLVQFIFNENKEVITEETDGNITRLIRTSDLWARESEPEKTWYHYASDEQGSTIFITGKNGEVKNRYTYDAFGNNVEKAEQIPNRYQYTGQQLDPITQQYYLRARYYNPAIARFTQEDEYHGDGLNLYAYCANNPVEYYDPSGYCSNEGKKSPWSSLSKEEEDRILSIPHGQRPDPSEYLTQEQITKHLDKFREGASFVMTKTAYDAFVKNATKIGRPDGLFIMPKTECDRIAIKAKDDLSVYENELGFPAGSLSGDGMVRFDINDYETLEQLNLRMASGNEGGANHMWLPG</sequence>
<dbReference type="AlphaFoldDB" id="A0A5D6WQ88"/>
<organism evidence="4 5">
    <name type="scientific">Selenomonas caprae</name>
    <dbReference type="NCBI Taxonomy" id="2606905"/>
    <lineage>
        <taxon>Bacteria</taxon>
        <taxon>Bacillati</taxon>
        <taxon>Bacillota</taxon>
        <taxon>Negativicutes</taxon>
        <taxon>Selenomonadales</taxon>
        <taxon>Selenomonadaceae</taxon>
        <taxon>Selenomonas</taxon>
    </lineage>
</organism>
<protein>
    <submittedName>
        <fullName evidence="4">RHS repeat-associated core domain-containing protein</fullName>
    </submittedName>
</protein>
<name>A0A5D6WQ88_9FIRM</name>
<keyword evidence="5" id="KW-1185">Reference proteome</keyword>
<dbReference type="Pfam" id="PF25023">
    <property type="entry name" value="TEN_YD-shell"/>
    <property type="match status" value="1"/>
</dbReference>
<dbReference type="Proteomes" id="UP000322783">
    <property type="component" value="Unassembled WGS sequence"/>
</dbReference>
<comment type="caution">
    <text evidence="4">The sequence shown here is derived from an EMBL/GenBank/DDBJ whole genome shotgun (WGS) entry which is preliminary data.</text>
</comment>
<evidence type="ECO:0000256" key="1">
    <source>
        <dbReference type="ARBA" id="ARBA00022737"/>
    </source>
</evidence>
<accession>A0A5D6WQ88</accession>
<proteinExistence type="predicted"/>
<dbReference type="PANTHER" id="PTHR32305:SF15">
    <property type="entry name" value="PROTEIN RHSA-RELATED"/>
    <property type="match status" value="1"/>
</dbReference>
<dbReference type="InterPro" id="IPR050708">
    <property type="entry name" value="T6SS_VgrG/RHS"/>
</dbReference>
<reference evidence="4 5" key="1">
    <citation type="submission" date="2019-08" db="EMBL/GenBank/DDBJ databases">
        <title>Selenomonas sp. mPRGC5 and Selenomonas sp. mPRGC8 isolated from ruminal fluid of dairy goat (Capra hircus).</title>
        <authorList>
            <person name="Poothong S."/>
            <person name="Nuengjamnong C."/>
            <person name="Tanasupawat S."/>
        </authorList>
    </citation>
    <scope>NUCLEOTIDE SEQUENCE [LARGE SCALE GENOMIC DNA]</scope>
    <source>
        <strain evidence="5">mPRGC8</strain>
    </source>
</reference>
<evidence type="ECO:0000313" key="5">
    <source>
        <dbReference type="Proteomes" id="UP000322783"/>
    </source>
</evidence>